<evidence type="ECO:0000313" key="1">
    <source>
        <dbReference type="EMBL" id="CAB5381308.1"/>
    </source>
</evidence>
<dbReference type="OrthoDB" id="2963168at2759"/>
<reference evidence="1" key="1">
    <citation type="submission" date="2020-05" db="EMBL/GenBank/DDBJ databases">
        <authorList>
            <person name="Rincon C."/>
            <person name="Sanders R I."/>
            <person name="Robbins C."/>
            <person name="Chaturvedi A."/>
        </authorList>
    </citation>
    <scope>NUCLEOTIDE SEQUENCE</scope>
    <source>
        <strain evidence="1">CHB12</strain>
    </source>
</reference>
<dbReference type="Proteomes" id="UP000684084">
    <property type="component" value="Unassembled WGS sequence"/>
</dbReference>
<dbReference type="PANTHER" id="PTHR14187">
    <property type="entry name" value="ALPHA KINASE/ELONGATION FACTOR 2 KINASE"/>
    <property type="match status" value="1"/>
</dbReference>
<dbReference type="VEuPathDB" id="FungiDB:RhiirFUN_021598"/>
<proteinExistence type="predicted"/>
<dbReference type="PANTHER" id="PTHR14187:SF5">
    <property type="entry name" value="HEAT SHOCK 70 KDA PROTEIN 12A"/>
    <property type="match status" value="1"/>
</dbReference>
<dbReference type="EMBL" id="CAGKOT010000044">
    <property type="protein sequence ID" value="CAB5381308.1"/>
    <property type="molecule type" value="Genomic_DNA"/>
</dbReference>
<organism evidence="1 2">
    <name type="scientific">Rhizophagus irregularis</name>
    <dbReference type="NCBI Taxonomy" id="588596"/>
    <lineage>
        <taxon>Eukaryota</taxon>
        <taxon>Fungi</taxon>
        <taxon>Fungi incertae sedis</taxon>
        <taxon>Mucoromycota</taxon>
        <taxon>Glomeromycotina</taxon>
        <taxon>Glomeromycetes</taxon>
        <taxon>Glomerales</taxon>
        <taxon>Glomeraceae</taxon>
        <taxon>Rhizophagus</taxon>
    </lineage>
</organism>
<evidence type="ECO:0000313" key="2">
    <source>
        <dbReference type="Proteomes" id="UP000684084"/>
    </source>
</evidence>
<comment type="caution">
    <text evidence="1">The sequence shown here is derived from an EMBL/GenBank/DDBJ whole genome shotgun (WGS) entry which is preliminary data.</text>
</comment>
<name>A0A916EED2_9GLOM</name>
<evidence type="ECO:0008006" key="3">
    <source>
        <dbReference type="Google" id="ProtNLM"/>
    </source>
</evidence>
<protein>
    <recommendedName>
        <fullName evidence="3">Actin-like ATPase domain-containing protein</fullName>
    </recommendedName>
</protein>
<gene>
    <name evidence="1" type="ORF">CHRIB12_LOCUS17444</name>
</gene>
<dbReference type="AlphaFoldDB" id="A0A916EED2"/>
<sequence length="391" mass="44087">MSLLNDDIRVVVSIDFGTTYSGYACAHKSNPEDIIVQEDWNELEPHYKTPTVIKYEDESYTIVKSWGFPALAEKPSNKKKISDPSKPIELFKLHLIKELSNEKPFLPEGLDFKKVITDYLKKLVEMIKNSCARNWQNLDFYRQVLVILTIPAEFDDDAISTMRECAFYAGLTKDRFSRNLKFTTEPEAAAIYCLNSMKGQYNLSTGASFMIVDCGGGTEFSKIVPNISVPIHPIIAIIKGGVQFGLHEDRVMNRVLKRTYGTDIARPSKPDDPASEKFPNGLTIIFDALAKRGEQVPANKKVIKAFEPCSIMQQKIGFNMYVTKNTGAKFCNDPGVSLLRNWEIELPKNENIEDMEDTTILFTLSFGSVEILATAENQKTGAKYHVSFKCE</sequence>
<accession>A0A916EED2</accession>